<proteinExistence type="predicted"/>
<dbReference type="AlphaFoldDB" id="A0A382AYC4"/>
<accession>A0A382AYC4</accession>
<protein>
    <recommendedName>
        <fullName evidence="2">Thiol:disulfide interchange protein DsbD N-terminal domain-containing protein</fullName>
    </recommendedName>
</protein>
<feature type="transmembrane region" description="Helical" evidence="1">
    <location>
        <begin position="311"/>
        <end position="335"/>
    </location>
</feature>
<organism evidence="3">
    <name type="scientific">marine metagenome</name>
    <dbReference type="NCBI Taxonomy" id="408172"/>
    <lineage>
        <taxon>unclassified sequences</taxon>
        <taxon>metagenomes</taxon>
        <taxon>ecological metagenomes</taxon>
    </lineage>
</organism>
<feature type="transmembrane region" description="Helical" evidence="1">
    <location>
        <begin position="356"/>
        <end position="378"/>
    </location>
</feature>
<dbReference type="GO" id="GO:0045454">
    <property type="term" value="P:cell redox homeostasis"/>
    <property type="evidence" value="ECO:0007669"/>
    <property type="project" value="TreeGrafter"/>
</dbReference>
<dbReference type="GO" id="GO:0015035">
    <property type="term" value="F:protein-disulfide reductase activity"/>
    <property type="evidence" value="ECO:0007669"/>
    <property type="project" value="TreeGrafter"/>
</dbReference>
<keyword evidence="1" id="KW-0472">Membrane</keyword>
<evidence type="ECO:0000256" key="1">
    <source>
        <dbReference type="SAM" id="Phobius"/>
    </source>
</evidence>
<dbReference type="Pfam" id="PF11412">
    <property type="entry name" value="DsbD_N"/>
    <property type="match status" value="1"/>
</dbReference>
<keyword evidence="1" id="KW-1133">Transmembrane helix</keyword>
<evidence type="ECO:0000313" key="3">
    <source>
        <dbReference type="EMBL" id="SVB06550.1"/>
    </source>
</evidence>
<name>A0A382AYC4_9ZZZZ</name>
<dbReference type="InterPro" id="IPR028250">
    <property type="entry name" value="DsbDN"/>
</dbReference>
<sequence>MTFNSVRYTALTIAALSFYLGLAICNFGTAQTEVSASKWFENKQGKVRLISATRGIGNGKNIQLGLQFKLKDNWKIYWRTPGDAGYPPQLDWKNSSNLKQTLFTWPAPTRFQVLGFQTIGYKKEVVFPIVATVNNPERSVQLRLALNYLTCDDICIPIKTNLALNLPSDNGTPTEYLDLIRDFASRVPHEGSNDSLKILQVETAGEFKTIDKNVRKGFIRLVIESALPLINPDVFVEGPELAIFSLPQIKLGDDGKKAVMAIPVSEEGGTKIEHTSLRFTITDGQRSITENHLVSTGSPISQPSSHVQISLPFILGLALIGGIILNLMPCVLPVLSIKILSLVAHSGATSTTIRMSFLASSLGILFSFLVIATGLIILKLTGSAVGWGIQFQEPWFIVSL</sequence>
<evidence type="ECO:0000259" key="2">
    <source>
        <dbReference type="Pfam" id="PF11412"/>
    </source>
</evidence>
<feature type="domain" description="Thiol:disulfide interchange protein DsbD N-terminal" evidence="2">
    <location>
        <begin position="58"/>
        <end position="164"/>
    </location>
</feature>
<feature type="non-terminal residue" evidence="3">
    <location>
        <position position="400"/>
    </location>
</feature>
<gene>
    <name evidence="3" type="ORF">METZ01_LOCUS159404</name>
</gene>
<keyword evidence="1" id="KW-0812">Transmembrane</keyword>
<dbReference type="PANTHER" id="PTHR32234">
    <property type="entry name" value="THIOL:DISULFIDE INTERCHANGE PROTEIN DSBD"/>
    <property type="match status" value="1"/>
</dbReference>
<dbReference type="EMBL" id="UINC01027389">
    <property type="protein sequence ID" value="SVB06550.1"/>
    <property type="molecule type" value="Genomic_DNA"/>
</dbReference>
<reference evidence="3" key="1">
    <citation type="submission" date="2018-05" db="EMBL/GenBank/DDBJ databases">
        <authorList>
            <person name="Lanie J.A."/>
            <person name="Ng W.-L."/>
            <person name="Kazmierczak K.M."/>
            <person name="Andrzejewski T.M."/>
            <person name="Davidsen T.M."/>
            <person name="Wayne K.J."/>
            <person name="Tettelin H."/>
            <person name="Glass J.I."/>
            <person name="Rusch D."/>
            <person name="Podicherti R."/>
            <person name="Tsui H.-C.T."/>
            <person name="Winkler M.E."/>
        </authorList>
    </citation>
    <scope>NUCLEOTIDE SEQUENCE</scope>
</reference>
<dbReference type="PANTHER" id="PTHR32234:SF3">
    <property type="entry name" value="SUPPRESSION OF COPPER SENSITIVITY PROTEIN"/>
    <property type="match status" value="1"/>
</dbReference>